<keyword evidence="3" id="KW-0479">Metal-binding</keyword>
<name>A0ABI7XJW1_FELCA</name>
<dbReference type="PANTHER" id="PTHR16515">
    <property type="entry name" value="PR DOMAIN ZINC FINGER PROTEIN"/>
    <property type="match status" value="1"/>
</dbReference>
<organism evidence="5 6">
    <name type="scientific">Felis catus</name>
    <name type="common">Cat</name>
    <name type="synonym">Felis silvestris catus</name>
    <dbReference type="NCBI Taxonomy" id="9685"/>
    <lineage>
        <taxon>Eukaryota</taxon>
        <taxon>Metazoa</taxon>
        <taxon>Chordata</taxon>
        <taxon>Craniata</taxon>
        <taxon>Vertebrata</taxon>
        <taxon>Euteleostomi</taxon>
        <taxon>Mammalia</taxon>
        <taxon>Eutheria</taxon>
        <taxon>Laurasiatheria</taxon>
        <taxon>Carnivora</taxon>
        <taxon>Feliformia</taxon>
        <taxon>Felidae</taxon>
        <taxon>Felinae</taxon>
        <taxon>Felis</taxon>
    </lineage>
</organism>
<dbReference type="InterPro" id="IPR013087">
    <property type="entry name" value="Znf_C2H2_type"/>
</dbReference>
<evidence type="ECO:0000256" key="2">
    <source>
        <dbReference type="ARBA" id="ARBA00023163"/>
    </source>
</evidence>
<evidence type="ECO:0000313" key="5">
    <source>
        <dbReference type="Ensembl" id="ENSFCTP00005022324.1"/>
    </source>
</evidence>
<keyword evidence="1" id="KW-0805">Transcription regulation</keyword>
<dbReference type="PANTHER" id="PTHR16515:SF32">
    <property type="entry name" value="PR DOMAIN ZINC FINGER PROTEIN 5"/>
    <property type="match status" value="1"/>
</dbReference>
<keyword evidence="2" id="KW-0804">Transcription</keyword>
<dbReference type="Pfam" id="PF00096">
    <property type="entry name" value="zf-C2H2"/>
    <property type="match status" value="5"/>
</dbReference>
<protein>
    <recommendedName>
        <fullName evidence="4">C2H2-type domain-containing protein</fullName>
    </recommendedName>
</protein>
<accession>A0ABI7XJW1</accession>
<evidence type="ECO:0000313" key="6">
    <source>
        <dbReference type="Proteomes" id="UP000823872"/>
    </source>
</evidence>
<reference evidence="5" key="3">
    <citation type="submission" date="2025-09" db="UniProtKB">
        <authorList>
            <consortium name="Ensembl"/>
        </authorList>
    </citation>
    <scope>IDENTIFICATION</scope>
    <source>
        <strain evidence="5">breed Abyssinian</strain>
    </source>
</reference>
<dbReference type="SUPFAM" id="SSF57667">
    <property type="entry name" value="beta-beta-alpha zinc fingers"/>
    <property type="match status" value="3"/>
</dbReference>
<dbReference type="PROSITE" id="PS00028">
    <property type="entry name" value="ZINC_FINGER_C2H2_1"/>
    <property type="match status" value="5"/>
</dbReference>
<dbReference type="Ensembl" id="ENSFCTT00005033189.1">
    <property type="protein sequence ID" value="ENSFCTP00005022324.1"/>
    <property type="gene ID" value="ENSFCTG00005011631.1"/>
</dbReference>
<feature type="domain" description="C2H2-type" evidence="4">
    <location>
        <begin position="221"/>
        <end position="249"/>
    </location>
</feature>
<evidence type="ECO:0000259" key="4">
    <source>
        <dbReference type="PROSITE" id="PS50157"/>
    </source>
</evidence>
<dbReference type="Pfam" id="PF21549">
    <property type="entry name" value="PRDM2_PR"/>
    <property type="match status" value="1"/>
</dbReference>
<feature type="domain" description="C2H2-type" evidence="4">
    <location>
        <begin position="108"/>
        <end position="135"/>
    </location>
</feature>
<evidence type="ECO:0000256" key="3">
    <source>
        <dbReference type="PROSITE-ProRule" id="PRU00042"/>
    </source>
</evidence>
<reference evidence="5 6" key="1">
    <citation type="submission" date="2021-02" db="EMBL/GenBank/DDBJ databases">
        <title>Safari Cat Assemblies.</title>
        <authorList>
            <person name="Bredemeyer K.R."/>
            <person name="Murphy W.J."/>
        </authorList>
    </citation>
    <scope>NUCLEOTIDE SEQUENCE [LARGE SCALE GENOMIC DNA]</scope>
</reference>
<feature type="domain" description="C2H2-type" evidence="4">
    <location>
        <begin position="164"/>
        <end position="191"/>
    </location>
</feature>
<dbReference type="Gene3D" id="2.170.270.10">
    <property type="entry name" value="SET domain"/>
    <property type="match status" value="1"/>
</dbReference>
<dbReference type="SMART" id="SM00355">
    <property type="entry name" value="ZnF_C2H2"/>
    <property type="match status" value="5"/>
</dbReference>
<dbReference type="InterPro" id="IPR036236">
    <property type="entry name" value="Znf_C2H2_sf"/>
</dbReference>
<keyword evidence="3" id="KW-0862">Zinc</keyword>
<proteinExistence type="predicted"/>
<dbReference type="Proteomes" id="UP000823872">
    <property type="component" value="Chromosome B1"/>
</dbReference>
<sequence length="249" mass="28972">MLGMYVPDRFSLKSSRVQDGMGLYTARRVRKGEKFGPFAGEKRMPEDLDENMDYRLMWEVRGSKGEVLYILDATNPRHSNWLRFVHEAPSQEQKNLAAIQTHTGEKEKICPYCGQKFASSGTLRVHIRSHTGERPYQCPYCEKGFSKNDGLKMHIRTHTREKPYKCSDCSKAFSQKRGLDEHKRTHTGEKPFQCDVCDLAFSLKKMLIRHKMTHNPNRPLAECQFCHKKFTRNDYLKVHMDNIHGEADS</sequence>
<evidence type="ECO:0000256" key="1">
    <source>
        <dbReference type="ARBA" id="ARBA00023015"/>
    </source>
</evidence>
<dbReference type="GeneTree" id="ENSGT00940000158340"/>
<keyword evidence="3" id="KW-0863">Zinc-finger</keyword>
<dbReference type="Gene3D" id="3.30.160.60">
    <property type="entry name" value="Classic Zinc Finger"/>
    <property type="match status" value="4"/>
</dbReference>
<dbReference type="InterPro" id="IPR050331">
    <property type="entry name" value="Zinc_finger"/>
</dbReference>
<reference evidence="5" key="2">
    <citation type="submission" date="2025-08" db="UniProtKB">
        <authorList>
            <consortium name="Ensembl"/>
        </authorList>
    </citation>
    <scope>IDENTIFICATION</scope>
    <source>
        <strain evidence="5">breed Abyssinian</strain>
    </source>
</reference>
<feature type="domain" description="C2H2-type" evidence="4">
    <location>
        <begin position="192"/>
        <end position="219"/>
    </location>
</feature>
<dbReference type="InterPro" id="IPR046341">
    <property type="entry name" value="SET_dom_sf"/>
</dbReference>
<gene>
    <name evidence="5" type="primary">PRDM5</name>
</gene>
<dbReference type="PROSITE" id="PS50157">
    <property type="entry name" value="ZINC_FINGER_C2H2_2"/>
    <property type="match status" value="5"/>
</dbReference>
<feature type="domain" description="C2H2-type" evidence="4">
    <location>
        <begin position="136"/>
        <end position="163"/>
    </location>
</feature>
<keyword evidence="6" id="KW-1185">Reference proteome</keyword>
<dbReference type="InterPro" id="IPR001214">
    <property type="entry name" value="SET_dom"/>
</dbReference>